<organism evidence="1 2">
    <name type="scientific">Burkholderia ubonensis</name>
    <dbReference type="NCBI Taxonomy" id="101571"/>
    <lineage>
        <taxon>Bacteria</taxon>
        <taxon>Pseudomonadati</taxon>
        <taxon>Pseudomonadota</taxon>
        <taxon>Betaproteobacteria</taxon>
        <taxon>Burkholderiales</taxon>
        <taxon>Burkholderiaceae</taxon>
        <taxon>Burkholderia</taxon>
        <taxon>Burkholderia cepacia complex</taxon>
    </lineage>
</organism>
<evidence type="ECO:0000313" key="1">
    <source>
        <dbReference type="EMBL" id="KVG56476.1"/>
    </source>
</evidence>
<dbReference type="AlphaFoldDB" id="A0A118HLM6"/>
<protein>
    <submittedName>
        <fullName evidence="1">Uncharacterized protein</fullName>
    </submittedName>
</protein>
<evidence type="ECO:0000313" key="2">
    <source>
        <dbReference type="Proteomes" id="UP000064029"/>
    </source>
</evidence>
<sequence length="133" mass="14780">MAFSRAGVFSVRSGERHAVRSDDEYRRVAEQLRIPEGVRTVAERIVVVAAAILGCAWCTRAAAQAGRLHRHDEFLQFRKRRSVEAFLVGPDVSLPKRQNQFVVASPFVACSQVAVRPAQLQAGSREIVLVDHD</sequence>
<dbReference type="Proteomes" id="UP000064029">
    <property type="component" value="Unassembled WGS sequence"/>
</dbReference>
<dbReference type="EMBL" id="LOXM01000255">
    <property type="protein sequence ID" value="KVG56476.1"/>
    <property type="molecule type" value="Genomic_DNA"/>
</dbReference>
<gene>
    <name evidence="1" type="ORF">WJ33_37275</name>
</gene>
<reference evidence="1 2" key="1">
    <citation type="submission" date="2015-11" db="EMBL/GenBank/DDBJ databases">
        <title>Expanding the genomic diversity of Burkholderia species for the development of highly accurate diagnostics.</title>
        <authorList>
            <person name="Sahl J."/>
            <person name="Keim P."/>
            <person name="Wagner D."/>
        </authorList>
    </citation>
    <scope>NUCLEOTIDE SEQUENCE [LARGE SCALE GENOMIC DNA]</scope>
    <source>
        <strain evidence="1 2">MSMB2036</strain>
    </source>
</reference>
<name>A0A118HLM6_9BURK</name>
<proteinExistence type="predicted"/>
<comment type="caution">
    <text evidence="1">The sequence shown here is derived from an EMBL/GenBank/DDBJ whole genome shotgun (WGS) entry which is preliminary data.</text>
</comment>
<accession>A0A118HLM6</accession>